<evidence type="ECO:0000256" key="1">
    <source>
        <dbReference type="SAM" id="Coils"/>
    </source>
</evidence>
<name>A0A8S1YFR8_9CILI</name>
<sequence length="498" mass="59551">MKTNLNNWNHQLIISIIDDGFAIVENKIKEFPKDLICYRQFPYSVTDKMTEIKYEVNKIEGGVSFSFQKIQLTEHDLSILIDSLKQKIKEHLNIMIRILVSLDESKQIVIQKLTYSPTDIEIALQFGKLLNGQFFISNIIGNCLMKEEEDFIRIYLIKSEILEGFFNSECLKAAPLNLHLLVQQNDIWSLSELLYHTFLPCQLIQQMLIEFNQITSCIIYQYYQFIPTKELGIFIFKRSNGFQHLNLVISFSSKIVNNKLQIHLREASQYSMLMGLQKMDINKFFDDLKFQRFEEFERINDFWDFIQRFFITALAYTFFYETKFLQLQIFQKLRHQQFFTKVFNQIIQNIQSFKQNMSIHLRRDPHLDQKQLYQLIQNLTDKYLHIFFIRCYDDVPILSQLLREYQEKIDEQINKLRSISISFDHEINVLNNKLQNISIELNQNETSSYSLKILSSQCGQLEYKITKQYIIKKQMAQEKQWQIGDFPHLEKLIILNHF</sequence>
<evidence type="ECO:0000313" key="2">
    <source>
        <dbReference type="EMBL" id="CAD8212760.1"/>
    </source>
</evidence>
<evidence type="ECO:0000313" key="3">
    <source>
        <dbReference type="Proteomes" id="UP000689195"/>
    </source>
</evidence>
<accession>A0A8S1YFR8</accession>
<organism evidence="2 3">
    <name type="scientific">Paramecium pentaurelia</name>
    <dbReference type="NCBI Taxonomy" id="43138"/>
    <lineage>
        <taxon>Eukaryota</taxon>
        <taxon>Sar</taxon>
        <taxon>Alveolata</taxon>
        <taxon>Ciliophora</taxon>
        <taxon>Intramacronucleata</taxon>
        <taxon>Oligohymenophorea</taxon>
        <taxon>Peniculida</taxon>
        <taxon>Parameciidae</taxon>
        <taxon>Paramecium</taxon>
    </lineage>
</organism>
<reference evidence="2" key="1">
    <citation type="submission" date="2021-01" db="EMBL/GenBank/DDBJ databases">
        <authorList>
            <consortium name="Genoscope - CEA"/>
            <person name="William W."/>
        </authorList>
    </citation>
    <scope>NUCLEOTIDE SEQUENCE</scope>
</reference>
<dbReference type="Proteomes" id="UP000689195">
    <property type="component" value="Unassembled WGS sequence"/>
</dbReference>
<dbReference type="EMBL" id="CAJJDO010000171">
    <property type="protein sequence ID" value="CAD8212760.1"/>
    <property type="molecule type" value="Genomic_DNA"/>
</dbReference>
<keyword evidence="3" id="KW-1185">Reference proteome</keyword>
<dbReference type="AlphaFoldDB" id="A0A8S1YFR8"/>
<dbReference type="OrthoDB" id="301216at2759"/>
<feature type="coiled-coil region" evidence="1">
    <location>
        <begin position="402"/>
        <end position="447"/>
    </location>
</feature>
<keyword evidence="1" id="KW-0175">Coiled coil</keyword>
<proteinExistence type="predicted"/>
<comment type="caution">
    <text evidence="2">The sequence shown here is derived from an EMBL/GenBank/DDBJ whole genome shotgun (WGS) entry which is preliminary data.</text>
</comment>
<protein>
    <submittedName>
        <fullName evidence="2">Uncharacterized protein</fullName>
    </submittedName>
</protein>
<gene>
    <name evidence="2" type="ORF">PPENT_87.1.T1710014</name>
</gene>